<evidence type="ECO:0000313" key="2">
    <source>
        <dbReference type="EMBL" id="MDA7087046.1"/>
    </source>
</evidence>
<keyword evidence="1" id="KW-1133">Transmembrane helix</keyword>
<proteinExistence type="predicted"/>
<name>A0ABT4XFV7_9PSED</name>
<evidence type="ECO:0000256" key="1">
    <source>
        <dbReference type="SAM" id="Phobius"/>
    </source>
</evidence>
<protein>
    <recommendedName>
        <fullName evidence="4">DUF3955 domain-containing protein</fullName>
    </recommendedName>
</protein>
<evidence type="ECO:0008006" key="4">
    <source>
        <dbReference type="Google" id="ProtNLM"/>
    </source>
</evidence>
<feature type="transmembrane region" description="Helical" evidence="1">
    <location>
        <begin position="7"/>
        <end position="24"/>
    </location>
</feature>
<keyword evidence="1" id="KW-0472">Membrane</keyword>
<dbReference type="EMBL" id="JAQJZJ010000004">
    <property type="protein sequence ID" value="MDA7087046.1"/>
    <property type="molecule type" value="Genomic_DNA"/>
</dbReference>
<comment type="caution">
    <text evidence="2">The sequence shown here is derived from an EMBL/GenBank/DDBJ whole genome shotgun (WGS) entry which is preliminary data.</text>
</comment>
<feature type="transmembrane region" description="Helical" evidence="1">
    <location>
        <begin position="44"/>
        <end position="66"/>
    </location>
</feature>
<gene>
    <name evidence="2" type="ORF">PH586_11685</name>
</gene>
<evidence type="ECO:0000313" key="3">
    <source>
        <dbReference type="Proteomes" id="UP001212042"/>
    </source>
</evidence>
<keyword evidence="1" id="KW-0812">Transmembrane</keyword>
<dbReference type="Proteomes" id="UP001212042">
    <property type="component" value="Unassembled WGS sequence"/>
</dbReference>
<reference evidence="2 3" key="1">
    <citation type="submission" date="2023-01" db="EMBL/GenBank/DDBJ databases">
        <title>Pseudomonas SA3-5T sp. nov., isolated from tidal flat sediment.</title>
        <authorList>
            <person name="Kim H.S."/>
            <person name="Kim J.-S."/>
            <person name="Suh M.K."/>
            <person name="Eom M.K."/>
            <person name="Lee J.-S."/>
        </authorList>
    </citation>
    <scope>NUCLEOTIDE SEQUENCE [LARGE SCALE GENOMIC DNA]</scope>
    <source>
        <strain evidence="2 3">SA3-5</strain>
    </source>
</reference>
<accession>A0ABT4XFV7</accession>
<sequence>MDGTSKILLFFLAAGVLLAIYFGIGMRLHEDPIFKISYDEMAGIIPLVGMIAAAILAGVCALLLGYRMLRR</sequence>
<keyword evidence="3" id="KW-1185">Reference proteome</keyword>
<dbReference type="RefSeq" id="WP_271347924.1">
    <property type="nucleotide sequence ID" value="NZ_JAQJZJ010000004.1"/>
</dbReference>
<organism evidence="2 3">
    <name type="scientific">Pseudomonas aestuarii</name>
    <dbReference type="NCBI Taxonomy" id="3018340"/>
    <lineage>
        <taxon>Bacteria</taxon>
        <taxon>Pseudomonadati</taxon>
        <taxon>Pseudomonadota</taxon>
        <taxon>Gammaproteobacteria</taxon>
        <taxon>Pseudomonadales</taxon>
        <taxon>Pseudomonadaceae</taxon>
        <taxon>Pseudomonas</taxon>
    </lineage>
</organism>